<dbReference type="AlphaFoldDB" id="A0A0N4YPG8"/>
<dbReference type="EMBL" id="UYSL01023928">
    <property type="protein sequence ID" value="VDL82869.1"/>
    <property type="molecule type" value="Genomic_DNA"/>
</dbReference>
<proteinExistence type="predicted"/>
<reference evidence="3" key="1">
    <citation type="submission" date="2017-02" db="UniProtKB">
        <authorList>
            <consortium name="WormBaseParasite"/>
        </authorList>
    </citation>
    <scope>IDENTIFICATION</scope>
</reference>
<name>A0A0N4YPG8_NIPBR</name>
<reference evidence="1 2" key="2">
    <citation type="submission" date="2018-11" db="EMBL/GenBank/DDBJ databases">
        <authorList>
            <consortium name="Pathogen Informatics"/>
        </authorList>
    </citation>
    <scope>NUCLEOTIDE SEQUENCE [LARGE SCALE GENOMIC DNA]</scope>
</reference>
<protein>
    <submittedName>
        <fullName evidence="1 3">Uncharacterized protein</fullName>
    </submittedName>
</protein>
<accession>A0A0N4YPG8</accession>
<sequence>MKTQTSKNMRHHCEIFSASSQNNHSQNKFDTRPQRTTPTRNVCRLSRTITAFCWRCWPERTSVCRLELTKRKGGVLKPATKRCGSSSEGIS</sequence>
<dbReference type="WBParaSite" id="NBR_0001913901-mRNA-1">
    <property type="protein sequence ID" value="NBR_0001913901-mRNA-1"/>
    <property type="gene ID" value="NBR_0001913901"/>
</dbReference>
<keyword evidence="2" id="KW-1185">Reference proteome</keyword>
<evidence type="ECO:0000313" key="3">
    <source>
        <dbReference type="WBParaSite" id="NBR_0001913901-mRNA-1"/>
    </source>
</evidence>
<gene>
    <name evidence="1" type="ORF">NBR_LOCUS19140</name>
</gene>
<dbReference type="Proteomes" id="UP000271162">
    <property type="component" value="Unassembled WGS sequence"/>
</dbReference>
<evidence type="ECO:0000313" key="1">
    <source>
        <dbReference type="EMBL" id="VDL82869.1"/>
    </source>
</evidence>
<organism evidence="3">
    <name type="scientific">Nippostrongylus brasiliensis</name>
    <name type="common">Rat hookworm</name>
    <dbReference type="NCBI Taxonomy" id="27835"/>
    <lineage>
        <taxon>Eukaryota</taxon>
        <taxon>Metazoa</taxon>
        <taxon>Ecdysozoa</taxon>
        <taxon>Nematoda</taxon>
        <taxon>Chromadorea</taxon>
        <taxon>Rhabditida</taxon>
        <taxon>Rhabditina</taxon>
        <taxon>Rhabditomorpha</taxon>
        <taxon>Strongyloidea</taxon>
        <taxon>Heligmosomidae</taxon>
        <taxon>Nippostrongylus</taxon>
    </lineage>
</organism>
<evidence type="ECO:0000313" key="2">
    <source>
        <dbReference type="Proteomes" id="UP000271162"/>
    </source>
</evidence>